<dbReference type="SUPFAM" id="SSF53187">
    <property type="entry name" value="Zn-dependent exopeptidases"/>
    <property type="match status" value="1"/>
</dbReference>
<dbReference type="NCBIfam" id="NF002600">
    <property type="entry name" value="PRK02256.1"/>
    <property type="match status" value="1"/>
</dbReference>
<evidence type="ECO:0000256" key="2">
    <source>
        <dbReference type="ARBA" id="ARBA00008290"/>
    </source>
</evidence>
<keyword evidence="6 9" id="KW-0378">Hydrolase</keyword>
<dbReference type="Gene3D" id="2.30.250.10">
    <property type="entry name" value="Aminopeptidase i, Domain 2"/>
    <property type="match status" value="1"/>
</dbReference>
<comment type="cofactor">
    <cofactor evidence="1 10">
        <name>Zn(2+)</name>
        <dbReference type="ChEBI" id="CHEBI:29105"/>
    </cofactor>
</comment>
<dbReference type="Gene3D" id="3.40.630.10">
    <property type="entry name" value="Zn peptidases"/>
    <property type="match status" value="1"/>
</dbReference>
<evidence type="ECO:0000256" key="8">
    <source>
        <dbReference type="ARBA" id="ARBA00023049"/>
    </source>
</evidence>
<sequence>MPKTNYKKLEEKLTYQRKNVWEEMGDKDKKAAMEFNEGYKDFLNNAKVEREAVKQGIAIAQRAGFKNITEVKTLKTGDKIYAINRDQNILFGVIGKDLAKDGFSLLMSHIDNPRLDLKVNPLYEDSGLVYFKTHYYGGIKKYQWPTIPLALHGVVMLANGKKIEITIGEKEEDPIFMITDLLPHLGKDQLKKTLEEGVTAEELNIVIGSIPVADKKIKEKIKLAILEILNKEYGLTEGDFVSSELHAVTASKARDLGFDRSLVAAFGHDDRVCAYSSLLALLDSKNKERTQLCFWVDREEIGSEGNTSAQSIWIENIIAEILEKSGQPVDFKNIYQVLEKSQAISADVTAAYDPDYKEVHDARNAAYIGCGVALEKYTGHRGKYNSSEASPEYVQKLRAIFDAQKIIWQTGGLGKVDFGGGGTIAMYLAKRNLDVVDMGVGVLNMHAPMEIVSKADVYQSYRAYQAFFEKM</sequence>
<evidence type="ECO:0000313" key="11">
    <source>
        <dbReference type="EMBL" id="OGF26474.1"/>
    </source>
</evidence>
<dbReference type="GO" id="GO:0008237">
    <property type="term" value="F:metallopeptidase activity"/>
    <property type="evidence" value="ECO:0007669"/>
    <property type="project" value="UniProtKB-KW"/>
</dbReference>
<dbReference type="PRINTS" id="PR00932">
    <property type="entry name" value="AMINO1PTASE"/>
</dbReference>
<organism evidence="11 12">
    <name type="scientific">Candidatus Falkowbacteria bacterium RIFOXYA2_FULL_47_9</name>
    <dbReference type="NCBI Taxonomy" id="1797995"/>
    <lineage>
        <taxon>Bacteria</taxon>
        <taxon>Candidatus Falkowiibacteriota</taxon>
    </lineage>
</organism>
<dbReference type="PANTHER" id="PTHR28570:SF2">
    <property type="entry name" value="M18 FAMILY AMINOPEPTIDASE 1-RELATED"/>
    <property type="match status" value="1"/>
</dbReference>
<dbReference type="EMBL" id="MFGC01000048">
    <property type="protein sequence ID" value="OGF26474.1"/>
    <property type="molecule type" value="Genomic_DNA"/>
</dbReference>
<dbReference type="InterPro" id="IPR001948">
    <property type="entry name" value="Peptidase_M18"/>
</dbReference>
<proteinExistence type="inferred from homology"/>
<evidence type="ECO:0000256" key="3">
    <source>
        <dbReference type="ARBA" id="ARBA00022438"/>
    </source>
</evidence>
<dbReference type="STRING" id="1797995.A2242_03570"/>
<dbReference type="PANTHER" id="PTHR28570">
    <property type="entry name" value="ASPARTYL AMINOPEPTIDASE"/>
    <property type="match status" value="1"/>
</dbReference>
<dbReference type="InterPro" id="IPR023358">
    <property type="entry name" value="Peptidase_M18_dom2"/>
</dbReference>
<evidence type="ECO:0000256" key="1">
    <source>
        <dbReference type="ARBA" id="ARBA00001947"/>
    </source>
</evidence>
<dbReference type="GO" id="GO:0008270">
    <property type="term" value="F:zinc ion binding"/>
    <property type="evidence" value="ECO:0007669"/>
    <property type="project" value="InterPro"/>
</dbReference>
<dbReference type="Proteomes" id="UP000178925">
    <property type="component" value="Unassembled WGS sequence"/>
</dbReference>
<evidence type="ECO:0000256" key="9">
    <source>
        <dbReference type="RuleBase" id="RU004386"/>
    </source>
</evidence>
<dbReference type="GO" id="GO:0005737">
    <property type="term" value="C:cytoplasm"/>
    <property type="evidence" value="ECO:0007669"/>
    <property type="project" value="UniProtKB-ARBA"/>
</dbReference>
<evidence type="ECO:0000256" key="5">
    <source>
        <dbReference type="ARBA" id="ARBA00022723"/>
    </source>
</evidence>
<dbReference type="AlphaFoldDB" id="A0A1F5SIH4"/>
<dbReference type="SUPFAM" id="SSF101821">
    <property type="entry name" value="Aminopeptidase/glucanase lid domain"/>
    <property type="match status" value="1"/>
</dbReference>
<evidence type="ECO:0000256" key="4">
    <source>
        <dbReference type="ARBA" id="ARBA00022670"/>
    </source>
</evidence>
<keyword evidence="8 9" id="KW-0482">Metalloprotease</keyword>
<dbReference type="GO" id="GO:0004177">
    <property type="term" value="F:aminopeptidase activity"/>
    <property type="evidence" value="ECO:0007669"/>
    <property type="project" value="UniProtKB-KW"/>
</dbReference>
<keyword evidence="4 9" id="KW-0645">Protease</keyword>
<evidence type="ECO:0000256" key="7">
    <source>
        <dbReference type="ARBA" id="ARBA00022833"/>
    </source>
</evidence>
<keyword evidence="3 9" id="KW-0031">Aminopeptidase</keyword>
<dbReference type="GO" id="GO:0006508">
    <property type="term" value="P:proteolysis"/>
    <property type="evidence" value="ECO:0007669"/>
    <property type="project" value="UniProtKB-KW"/>
</dbReference>
<reference evidence="11 12" key="1">
    <citation type="journal article" date="2016" name="Nat. Commun.">
        <title>Thousands of microbial genomes shed light on interconnected biogeochemical processes in an aquifer system.</title>
        <authorList>
            <person name="Anantharaman K."/>
            <person name="Brown C.T."/>
            <person name="Hug L.A."/>
            <person name="Sharon I."/>
            <person name="Castelle C.J."/>
            <person name="Probst A.J."/>
            <person name="Thomas B.C."/>
            <person name="Singh A."/>
            <person name="Wilkins M.J."/>
            <person name="Karaoz U."/>
            <person name="Brodie E.L."/>
            <person name="Williams K.H."/>
            <person name="Hubbard S.S."/>
            <person name="Banfield J.F."/>
        </authorList>
    </citation>
    <scope>NUCLEOTIDE SEQUENCE [LARGE SCALE GENOMIC DNA]</scope>
</reference>
<protein>
    <recommendedName>
        <fullName evidence="10">M18 family aminopeptidase</fullName>
        <ecNumber evidence="10">3.4.11.-</ecNumber>
    </recommendedName>
</protein>
<comment type="caution">
    <text evidence="11">The sequence shown here is derived from an EMBL/GenBank/DDBJ whole genome shotgun (WGS) entry which is preliminary data.</text>
</comment>
<comment type="similarity">
    <text evidence="2 9">Belongs to the peptidase M18 family.</text>
</comment>
<accession>A0A1F5SIH4</accession>
<keyword evidence="7 9" id="KW-0862">Zinc</keyword>
<evidence type="ECO:0000313" key="12">
    <source>
        <dbReference type="Proteomes" id="UP000178925"/>
    </source>
</evidence>
<dbReference type="EC" id="3.4.11.-" evidence="10"/>
<keyword evidence="5 9" id="KW-0479">Metal-binding</keyword>
<evidence type="ECO:0000256" key="6">
    <source>
        <dbReference type="ARBA" id="ARBA00022801"/>
    </source>
</evidence>
<gene>
    <name evidence="11" type="ORF">A2242_03570</name>
</gene>
<dbReference type="Pfam" id="PF02127">
    <property type="entry name" value="Peptidase_M18"/>
    <property type="match status" value="1"/>
</dbReference>
<evidence type="ECO:0000256" key="10">
    <source>
        <dbReference type="RuleBase" id="RU004387"/>
    </source>
</evidence>
<name>A0A1F5SIH4_9BACT</name>